<dbReference type="InParanoid" id="G2Q1Q2"/>
<dbReference type="Pfam" id="PF23726">
    <property type="entry name" value="Beta-prop_RSE1_2nd"/>
    <property type="match status" value="1"/>
</dbReference>
<dbReference type="HOGENOM" id="CLU_002414_2_1_1"/>
<evidence type="ECO:0000256" key="6">
    <source>
        <dbReference type="ARBA" id="ARBA00039187"/>
    </source>
</evidence>
<accession>G2Q1Q2</accession>
<dbReference type="Proteomes" id="UP000007322">
    <property type="component" value="Chromosome 1"/>
</dbReference>
<dbReference type="InterPro" id="IPR018846">
    <property type="entry name" value="Beta-prop_RSE1/DDB1/CPSF1_1st"/>
</dbReference>
<dbReference type="eggNOG" id="KOG1896">
    <property type="taxonomic scope" value="Eukaryota"/>
</dbReference>
<dbReference type="OrthoDB" id="6109at2759"/>
<feature type="compositionally biased region" description="Acidic residues" evidence="9">
    <location>
        <begin position="499"/>
        <end position="532"/>
    </location>
</feature>
<dbReference type="InterPro" id="IPR058543">
    <property type="entry name" value="Beta-prop_RSE1/DDB1/CPSF1_2nd"/>
</dbReference>
<feature type="domain" description="RSE1/DDB1/CPSF1 second beta-propeller" evidence="12">
    <location>
        <begin position="617"/>
        <end position="1022"/>
    </location>
</feature>
<evidence type="ECO:0000259" key="11">
    <source>
        <dbReference type="Pfam" id="PF10433"/>
    </source>
</evidence>
<sequence>MQCYTELTPPTAVTHSTTLQFIPGQGTNLVVAKSSLLQIFRTKIVATELDASQTGIGGNRARSAAQYESRLANDDDGLEASFLGGDSLGLRTDRANTTKLVLVAEFPLAGTVTGLARIRTPKANRNHDGGAGHAGHAGHGCDSLLIAFRDARLSLVEWDAEQHTLSTISIHYYEQEELQGSPWAAPLSHYVNFLVADPGSRCAALKFGARNLAILPFRQADEDIDMGDWDEELDGPRPAKDPSSNAVVNGASNIEDTPYSPSFVLRLSNLDPSLLHPVHLAFLHEYREPTFGILASATAPSNALGRKDHLVYMVFTLDLQQKASTTILSVSGLPQDLFRVVPLPAPVGGALLVGSNELIHVDQSGKPNGVAVNPMTRQCTNFGLVDQSDLNLRLEGCAIDVLTPDLGELFVVLNDGRAAVVTFRIDGRTVSGLEIKMLPESAGGSLIPGRVSTLSRIGRNAVFAGREEGDSLLLGWAKRQAQTGRRRLRARDAAGSGDVDAEGAELAEGDEDVVAEGEDEDEDEEDEDDLYGEESAPRQQPVSAASSFLSGDVSFRVHDRLLSVAPIQALTYSQPVYLAGSEEERNSAGVRSDLNLVCTVGRDKSAALATVNLAIQPRVIGRFEFPEARGFWTVCAKKPVPKSLQGDKAGNSLSKDYDTAGQYDRFMIVAKVDLDGYEKSDVYALTAAGFEGLGGTEFDPAAGITIEAGTMGKGSRIIQILKSEVRCYDGDFGLSQIVPMLDEETGAEPRAVSASIVDPFLLIIRDDSSAFIAQVDSSNELEELDKEDPTLASTKWLTGCLYADTTGAFAEEAPGKGGKLSQSVLMFLLSASGALHIYRLPDLSKPVYVAEGLSYIPPGLSADYSARKGTAKETIAEILVADLGDMTHKSPHLILRHTNDDLTLYQPFRYNTGAGLEFSKTLFFQKLPNTVFAKSPEEADDDEATHQPRFLSMRRCANVGGYSTVFLPGASPSFIIKSSKSVPKVLPLQGTGVIAMSPFHTEGCEHGFIYADSRDMARVAQLPQDWSYAELGLAVRKIPIGEDIAAAAYHPPMQSYVVGCNTPEPFELPKDDDYHKEWARENLAFKPTVDRGNLKLVSPITWTVVDSIQMEPCETVLCVECLGLEVSEFTNERKQLIAVGTAITKGEDLPTRGRVYVYDIADVIPQPGRPETSKKLKLIAKEDIPRGAVTALSEIGTQGLMLVAQGQKCMVRGLKEDGSLLPVAFMDMSCYVTAAKELPGTGLCLMADAFKGVWFTGYTEEPYKMMLFGKSATRLEVLNADFLPDGKELFIVVSDADGHIHILQFDPEHPKSLQGHLLLHRTTFNTGAHQPTKSLLLPVTTPADQERDRKPADPSSSFSSSSSSSPSSPSSPFFPSTSSSNHQNQNQTQSREQATKKDQQANGGGAAAALTSPRPHVLVLAAPTGVLAALRALPESAYRRLSSLAAQLAGSLPHAAGLNPRGYRLPDGVASSSSPWSSSSSSFSAVVPGVDAGVGRTIVDGALLQRFTELGMARRVELAGRAGYAGGVAEVRAELEAVLGWAGLSYF</sequence>
<dbReference type="InterPro" id="IPR004871">
    <property type="entry name" value="RSE1/DDB1/CPSF1_C"/>
</dbReference>
<keyword evidence="14" id="KW-1185">Reference proteome</keyword>
<name>G2Q1Q2_THET4</name>
<dbReference type="InterPro" id="IPR015943">
    <property type="entry name" value="WD40/YVTN_repeat-like_dom_sf"/>
</dbReference>
<evidence type="ECO:0000259" key="10">
    <source>
        <dbReference type="Pfam" id="PF03178"/>
    </source>
</evidence>
<dbReference type="FunFam" id="2.130.10.10:FF:000788">
    <property type="entry name" value="mRNA cleavage and polyadenylation factor subunit"/>
    <property type="match status" value="1"/>
</dbReference>
<feature type="domain" description="RSE1/DDB1/CPSF1 first beta-propeller" evidence="11">
    <location>
        <begin position="97"/>
        <end position="476"/>
    </location>
</feature>
<feature type="compositionally biased region" description="Low complexity" evidence="9">
    <location>
        <begin position="1354"/>
        <end position="1390"/>
    </location>
</feature>
<evidence type="ECO:0000256" key="2">
    <source>
        <dbReference type="ARBA" id="ARBA00022664"/>
    </source>
</evidence>
<dbReference type="GO" id="GO:0006397">
    <property type="term" value="P:mRNA processing"/>
    <property type="evidence" value="ECO:0007669"/>
    <property type="project" value="UniProtKB-KW"/>
</dbReference>
<dbReference type="RefSeq" id="XP_003658581.1">
    <property type="nucleotide sequence ID" value="XM_003658533.1"/>
</dbReference>
<evidence type="ECO:0000256" key="3">
    <source>
        <dbReference type="ARBA" id="ARBA00022884"/>
    </source>
</evidence>
<comment type="similarity">
    <text evidence="5">Belongs to the CFT1 family.</text>
</comment>
<evidence type="ECO:0000256" key="4">
    <source>
        <dbReference type="ARBA" id="ARBA00023242"/>
    </source>
</evidence>
<comment type="subcellular location">
    <subcellularLocation>
        <location evidence="1">Nucleus</location>
    </subcellularLocation>
</comment>
<evidence type="ECO:0000256" key="9">
    <source>
        <dbReference type="SAM" id="MobiDB-lite"/>
    </source>
</evidence>
<evidence type="ECO:0000256" key="5">
    <source>
        <dbReference type="ARBA" id="ARBA00038304"/>
    </source>
</evidence>
<dbReference type="InterPro" id="IPR050358">
    <property type="entry name" value="RSE1/DDB1/CFT1"/>
</dbReference>
<dbReference type="GO" id="GO:0003723">
    <property type="term" value="F:RNA binding"/>
    <property type="evidence" value="ECO:0007669"/>
    <property type="project" value="UniProtKB-KW"/>
</dbReference>
<dbReference type="Gene3D" id="2.130.10.10">
    <property type="entry name" value="YVTN repeat-like/Quinoprotein amine dehydrogenase"/>
    <property type="match status" value="2"/>
</dbReference>
<dbReference type="GO" id="GO:0005634">
    <property type="term" value="C:nucleus"/>
    <property type="evidence" value="ECO:0007669"/>
    <property type="project" value="UniProtKB-SubCell"/>
</dbReference>
<feature type="region of interest" description="Disordered" evidence="9">
    <location>
        <begin position="487"/>
        <end position="543"/>
    </location>
</feature>
<evidence type="ECO:0000256" key="7">
    <source>
        <dbReference type="ARBA" id="ARBA00039443"/>
    </source>
</evidence>
<evidence type="ECO:0000313" key="14">
    <source>
        <dbReference type="Proteomes" id="UP000007322"/>
    </source>
</evidence>
<evidence type="ECO:0000256" key="8">
    <source>
        <dbReference type="ARBA" id="ARBA00041264"/>
    </source>
</evidence>
<keyword evidence="4" id="KW-0539">Nucleus</keyword>
<dbReference type="OMA" id="PMTKFKL"/>
<feature type="domain" description="RSE1/DDB1/CPSF1 C-terminal" evidence="10">
    <location>
        <begin position="1092"/>
        <end position="1508"/>
    </location>
</feature>
<dbReference type="GeneID" id="11505599"/>
<keyword evidence="2" id="KW-0507">mRNA processing</keyword>
<feature type="region of interest" description="Disordered" evidence="9">
    <location>
        <begin position="227"/>
        <end position="253"/>
    </location>
</feature>
<gene>
    <name evidence="13" type="ORF">MYCTH_2294503</name>
</gene>
<dbReference type="Pfam" id="PF03178">
    <property type="entry name" value="CPSF_A"/>
    <property type="match status" value="1"/>
</dbReference>
<dbReference type="PANTHER" id="PTHR10644">
    <property type="entry name" value="DNA REPAIR/RNA PROCESSING CPSF FAMILY"/>
    <property type="match status" value="1"/>
</dbReference>
<evidence type="ECO:0000313" key="13">
    <source>
        <dbReference type="EMBL" id="AEO53336.1"/>
    </source>
</evidence>
<dbReference type="Pfam" id="PF10433">
    <property type="entry name" value="Beta-prop_RSE1_1st"/>
    <property type="match status" value="1"/>
</dbReference>
<evidence type="ECO:0000256" key="1">
    <source>
        <dbReference type="ARBA" id="ARBA00004123"/>
    </source>
</evidence>
<feature type="compositionally biased region" description="Polar residues" evidence="9">
    <location>
        <begin position="242"/>
        <end position="253"/>
    </location>
</feature>
<feature type="region of interest" description="Disordered" evidence="9">
    <location>
        <begin position="1342"/>
        <end position="1409"/>
    </location>
</feature>
<dbReference type="EMBL" id="CP003002">
    <property type="protein sequence ID" value="AEO53336.1"/>
    <property type="molecule type" value="Genomic_DNA"/>
</dbReference>
<protein>
    <recommendedName>
        <fullName evidence="7">Protein CFT1</fullName>
    </recommendedName>
    <alternativeName>
        <fullName evidence="8">Cleavage factor two protein 1</fullName>
    </alternativeName>
    <alternativeName>
        <fullName evidence="6">Protein cft1</fullName>
    </alternativeName>
</protein>
<reference evidence="13 14" key="1">
    <citation type="journal article" date="2011" name="Nat. Biotechnol.">
        <title>Comparative genomic analysis of the thermophilic biomass-degrading fungi Myceliophthora thermophila and Thielavia terrestris.</title>
        <authorList>
            <person name="Berka R.M."/>
            <person name="Grigoriev I.V."/>
            <person name="Otillar R."/>
            <person name="Salamov A."/>
            <person name="Grimwood J."/>
            <person name="Reid I."/>
            <person name="Ishmael N."/>
            <person name="John T."/>
            <person name="Darmond C."/>
            <person name="Moisan M.-C."/>
            <person name="Henrissat B."/>
            <person name="Coutinho P.M."/>
            <person name="Lombard V."/>
            <person name="Natvig D.O."/>
            <person name="Lindquist E."/>
            <person name="Schmutz J."/>
            <person name="Lucas S."/>
            <person name="Harris P."/>
            <person name="Powlowski J."/>
            <person name="Bellemare A."/>
            <person name="Taylor D."/>
            <person name="Butler G."/>
            <person name="de Vries R.P."/>
            <person name="Allijn I.E."/>
            <person name="van den Brink J."/>
            <person name="Ushinsky S."/>
            <person name="Storms R."/>
            <person name="Powell A.J."/>
            <person name="Paulsen I.T."/>
            <person name="Elbourne L.D.H."/>
            <person name="Baker S.E."/>
            <person name="Magnuson J."/>
            <person name="LaBoissiere S."/>
            <person name="Clutterbuck A.J."/>
            <person name="Martinez D."/>
            <person name="Wogulis M."/>
            <person name="de Leon A.L."/>
            <person name="Rey M.W."/>
            <person name="Tsang A."/>
        </authorList>
    </citation>
    <scope>NUCLEOTIDE SEQUENCE [LARGE SCALE GENOMIC DNA]</scope>
    <source>
        <strain evidence="14">ATCC 42464 / BCRC 31852 / DSM 1799</strain>
    </source>
</reference>
<keyword evidence="3" id="KW-0694">RNA-binding</keyword>
<evidence type="ECO:0000259" key="12">
    <source>
        <dbReference type="Pfam" id="PF23726"/>
    </source>
</evidence>
<dbReference type="FunCoup" id="G2Q1Q2">
    <property type="interactions" value="1064"/>
</dbReference>
<dbReference type="VEuPathDB" id="FungiDB:MYCTH_2294503"/>
<organism evidence="13 14">
    <name type="scientific">Thermothelomyces thermophilus (strain ATCC 42464 / BCRC 31852 / DSM 1799)</name>
    <name type="common">Sporotrichum thermophile</name>
    <dbReference type="NCBI Taxonomy" id="573729"/>
    <lineage>
        <taxon>Eukaryota</taxon>
        <taxon>Fungi</taxon>
        <taxon>Dikarya</taxon>
        <taxon>Ascomycota</taxon>
        <taxon>Pezizomycotina</taxon>
        <taxon>Sordariomycetes</taxon>
        <taxon>Sordariomycetidae</taxon>
        <taxon>Sordariales</taxon>
        <taxon>Chaetomiaceae</taxon>
        <taxon>Thermothelomyces</taxon>
    </lineage>
</organism>
<proteinExistence type="inferred from homology"/>
<dbReference type="STRING" id="573729.G2Q1Q2"/>
<dbReference type="KEGG" id="mtm:MYCTH_2294503"/>